<dbReference type="InterPro" id="IPR025272">
    <property type="entry name" value="SocA_Panacea"/>
</dbReference>
<feature type="domain" description="Antitoxin SocA-like Panacea" evidence="1">
    <location>
        <begin position="35"/>
        <end position="138"/>
    </location>
</feature>
<dbReference type="Pfam" id="PF13274">
    <property type="entry name" value="SocA_Panacea"/>
    <property type="match status" value="1"/>
</dbReference>
<sequence>MSRYSSSGAYSVRVLANWILDYAESEGHTVSNMALNKLVYFAYECALVKYNRKLTNAKIEAWDHGPVFREIYHDFKKFGSTPINDRAKIYDPVSDTVKIANAEIDPHDEGIIAEAIRGLLQLPASTLREISHAQGGPWDLTWNHAGDVNPGMQISDDLIVKCHIAGVKM</sequence>
<keyword evidence="3" id="KW-1185">Reference proteome</keyword>
<gene>
    <name evidence="2" type="ORF">FJQ54_05085</name>
</gene>
<dbReference type="EMBL" id="VFSU01000016">
    <property type="protein sequence ID" value="TPE62894.1"/>
    <property type="molecule type" value="Genomic_DNA"/>
</dbReference>
<reference evidence="2 3" key="1">
    <citation type="submission" date="2019-06" db="EMBL/GenBank/DDBJ databases">
        <authorList>
            <person name="Lee I."/>
            <person name="Jang G.I."/>
            <person name="Hwang C.Y."/>
        </authorList>
    </citation>
    <scope>NUCLEOTIDE SEQUENCE [LARGE SCALE GENOMIC DNA]</scope>
    <source>
        <strain evidence="2 3">PAMC 28131</strain>
    </source>
</reference>
<dbReference type="RefSeq" id="WP_140927333.1">
    <property type="nucleotide sequence ID" value="NZ_VFSU01000016.1"/>
</dbReference>
<dbReference type="OrthoDB" id="9799173at2"/>
<organism evidence="2 3">
    <name type="scientific">Sandaracinobacter neustonicus</name>
    <dbReference type="NCBI Taxonomy" id="1715348"/>
    <lineage>
        <taxon>Bacteria</taxon>
        <taxon>Pseudomonadati</taxon>
        <taxon>Pseudomonadota</taxon>
        <taxon>Alphaproteobacteria</taxon>
        <taxon>Sphingomonadales</taxon>
        <taxon>Sphingosinicellaceae</taxon>
        <taxon>Sandaracinobacter</taxon>
    </lineage>
</organism>
<evidence type="ECO:0000259" key="1">
    <source>
        <dbReference type="Pfam" id="PF13274"/>
    </source>
</evidence>
<protein>
    <submittedName>
        <fullName evidence="2">DUF4065 domain-containing protein</fullName>
    </submittedName>
</protein>
<proteinExistence type="predicted"/>
<evidence type="ECO:0000313" key="2">
    <source>
        <dbReference type="EMBL" id="TPE62894.1"/>
    </source>
</evidence>
<evidence type="ECO:0000313" key="3">
    <source>
        <dbReference type="Proteomes" id="UP000319897"/>
    </source>
</evidence>
<dbReference type="AlphaFoldDB" id="A0A501XRQ3"/>
<dbReference type="Proteomes" id="UP000319897">
    <property type="component" value="Unassembled WGS sequence"/>
</dbReference>
<accession>A0A501XRQ3</accession>
<name>A0A501XRQ3_9SPHN</name>
<comment type="caution">
    <text evidence="2">The sequence shown here is derived from an EMBL/GenBank/DDBJ whole genome shotgun (WGS) entry which is preliminary data.</text>
</comment>